<feature type="region of interest" description="Disordered" evidence="17">
    <location>
        <begin position="1783"/>
        <end position="1905"/>
    </location>
</feature>
<evidence type="ECO:0000256" key="3">
    <source>
        <dbReference type="ARBA" id="ARBA00004141"/>
    </source>
</evidence>
<evidence type="ECO:0000256" key="6">
    <source>
        <dbReference type="ARBA" id="ARBA00022723"/>
    </source>
</evidence>
<feature type="compositionally biased region" description="Polar residues" evidence="17">
    <location>
        <begin position="1543"/>
        <end position="1552"/>
    </location>
</feature>
<feature type="transmembrane region" description="Helical" evidence="18">
    <location>
        <begin position="710"/>
        <end position="733"/>
    </location>
</feature>
<dbReference type="Pfam" id="PF06327">
    <property type="entry name" value="Adcy_cons_dom"/>
    <property type="match status" value="1"/>
</dbReference>
<dbReference type="GO" id="GO:0005524">
    <property type="term" value="F:ATP binding"/>
    <property type="evidence" value="ECO:0007669"/>
    <property type="project" value="UniProtKB-KW"/>
</dbReference>
<evidence type="ECO:0000256" key="18">
    <source>
        <dbReference type="SAM" id="Phobius"/>
    </source>
</evidence>
<feature type="compositionally biased region" description="Polar residues" evidence="17">
    <location>
        <begin position="1746"/>
        <end position="1759"/>
    </location>
</feature>
<evidence type="ECO:0000256" key="4">
    <source>
        <dbReference type="ARBA" id="ARBA00012201"/>
    </source>
</evidence>
<feature type="domain" description="Guanylate cyclase" evidence="19">
    <location>
        <begin position="305"/>
        <end position="432"/>
    </location>
</feature>
<gene>
    <name evidence="20" type="ORF">DSTB1V02_LOCUS49</name>
</gene>
<dbReference type="EMBL" id="CAJPEV010000003">
    <property type="protein sequence ID" value="CAG0878524.1"/>
    <property type="molecule type" value="Genomic_DNA"/>
</dbReference>
<feature type="transmembrane region" description="Helical" evidence="18">
    <location>
        <begin position="163"/>
        <end position="181"/>
    </location>
</feature>
<evidence type="ECO:0000256" key="7">
    <source>
        <dbReference type="ARBA" id="ARBA00022737"/>
    </source>
</evidence>
<organism evidence="20">
    <name type="scientific">Darwinula stevensoni</name>
    <dbReference type="NCBI Taxonomy" id="69355"/>
    <lineage>
        <taxon>Eukaryota</taxon>
        <taxon>Metazoa</taxon>
        <taxon>Ecdysozoa</taxon>
        <taxon>Arthropoda</taxon>
        <taxon>Crustacea</taxon>
        <taxon>Oligostraca</taxon>
        <taxon>Ostracoda</taxon>
        <taxon>Podocopa</taxon>
        <taxon>Podocopida</taxon>
        <taxon>Darwinulocopina</taxon>
        <taxon>Darwinuloidea</taxon>
        <taxon>Darwinulidae</taxon>
        <taxon>Darwinula</taxon>
    </lineage>
</organism>
<feature type="region of interest" description="Disordered" evidence="17">
    <location>
        <begin position="1188"/>
        <end position="1255"/>
    </location>
</feature>
<dbReference type="InterPro" id="IPR001054">
    <property type="entry name" value="A/G_cyclase"/>
</dbReference>
<feature type="region of interest" description="Disordered" evidence="17">
    <location>
        <begin position="1638"/>
        <end position="1657"/>
    </location>
</feature>
<feature type="transmembrane region" description="Helical" evidence="18">
    <location>
        <begin position="798"/>
        <end position="819"/>
    </location>
</feature>
<evidence type="ECO:0000259" key="19">
    <source>
        <dbReference type="PROSITE" id="PS50125"/>
    </source>
</evidence>
<keyword evidence="21" id="KW-1185">Reference proteome</keyword>
<evidence type="ECO:0000256" key="9">
    <source>
        <dbReference type="ARBA" id="ARBA00022840"/>
    </source>
</evidence>
<dbReference type="Proteomes" id="UP000677054">
    <property type="component" value="Unassembled WGS sequence"/>
</dbReference>
<evidence type="ECO:0000256" key="11">
    <source>
        <dbReference type="ARBA" id="ARBA00022989"/>
    </source>
</evidence>
<feature type="compositionally biased region" description="Basic and acidic residues" evidence="17">
    <location>
        <begin position="1508"/>
        <end position="1523"/>
    </location>
</feature>
<keyword evidence="13 18" id="KW-0472">Membrane</keyword>
<feature type="transmembrane region" description="Helical" evidence="18">
    <location>
        <begin position="75"/>
        <end position="92"/>
    </location>
</feature>
<feature type="transmembrane region" description="Helical" evidence="18">
    <location>
        <begin position="193"/>
        <end position="213"/>
    </location>
</feature>
<sequence>MDHSVKSMTSHRKVAFSRLCNRRRFENHELERLFQRYIFKLQQASVANSVMLFLILTALLAILHFYYAQRPTVESIYMLVHFAVFVCVFAYMNTKWMRDTQLLWVCYVILSFLVAFCVCHFPSSFGLGQFTSAEVRTLGDGVWHIVFVVFLVYTLLPLKLSLCLVFGFTLPLLQTLVAVLAKPLFEDLRWQQLTANALMHAAVNVAGVFIHVLTERAQRRAFLDTRNCIAARLEIEEENEKLERLLLSVLPQHVAMEMKADIISPVERQFHKIYIQRHENVSCAICHLLRLTVVCVSVVCVSFGSILFADIVGFTVLASQCTAQELVRLLNELFGRFDQLANDNHCLRIKILGDCYYCVSGLPEPRSDHGRSTVEMGLDMIDAIASVVDATDVKLNMRVGIHTGRVLCGVLGLRKWQYDVWSDDVTLANQMEAGGEAGIGAIERLFVSRFCSSRVHITEATLQCLGGEYEVVPGSGGSRSTYLREKGVKTYFIVPPERRRKVMRLKVPFFSRLGPMRSYRLGDDFMGTDASDEVDAHENYGYLNYENYDFLHLVRSALGAAASGSRRKLSFKNVSNLVVQLLHSIKYSVEVPFSNMAIQTGTTEKAPQTKKTKVTDRFRRPFKKRHPSTCTHLPLNRVNKYLAQAIDARSVDQEKQTHVHPVTLSFRDSDKERQYHEEVDVGFVGSLGVCLTLLLFLGGIQVLVLPRTLILLLLFLTAFVWLAVTLMLLLAVRLRLIGWDLSRSFYLRLALTVFSLILLYATAQVNVFTCRVEPTCLPHVGNATSWGAPTQDHRLCPLPHYIVLSAVIGFLAVAVFLRLPIIVKGLILSAMLGVYTLLIFMSHLPLFHCYGDRTKGEVPVQVLSVVHLLMFVISVLIHGKQVEWTGRLDFLWQTQAREEKCDMDALQHSNRRILFNLLPAHVATHFLDVQFRSHMELYSQSYSRVGVMFASITNFNEFYMELDANNQGMECLRLLNEIIADFDEMLEDPQFQAIDKIKTVGSTYMSAVGLIPELRIPDGNDEAAAAFLSVLIEFIFALRERLSNINENSYNNFTLRFGVNVGPVVAGVIGARKPQYDIWGNTVNVASRMDSTGLPNHIQLCSFLLMKVTEEVYNLMKNSPYEFQCRGTITVKGKGDMTTYFLTDRKQLSTIRIEDLPSRRAYSNNIGATGVMSYGGVATPLALIHPHSHHPVPLPHPPHHHHHFHPHTPPSSSPHLFVPAHFPRITPAQVKKASQSLQPPPPPPPHRARTPSPSLNAHLPILRRLPYSYVASPCQTVESPSGLPPIPPPRSTSSPSPNPNPPRFVPPLIASQRQASGPVLGASSILLEPGPRHQGRPHLIRHLSDESLQGHLAASRLYGNRIHSSADEISSMNRSFSSSDESYAKTDDHSRTGLDSPSPPAHRRPPEFPRPVPKVKAMESHHSPSLFQKYLASTFAGRSSSGESLSKSTAMTPPESVGCRSFPLSGWSPSSSWREADSDYLNQSPEMARRMFRTNRENNPGSVMPFGDTRDTSEPDSDADRRRVPAMGSGSYELKRARESRCSSRGSQTDGTGSKKRSLDRSSGSNEPKKHSLDRSTSSNDHRKRSVDRSTTSSGERKKADQSCQTEKTRSSVQQPSLPLSARYGKIPNFEQEIQRLLADEMESASEKEDEEPAIRLDEIRSMNAVLAELSQARLAMQSATTSNSSLTTPSIPSQPNSPSVTQNRHEPRRTFGDFSEAAKDRETDPKSPALGLGLRYDPVEKRLTLQLSSPATRSSLGQSPAKEGKCSRSYIPVFRAGDARKCSGQSYRSHHLPMPRAGKNGASKGENKERRRGEETDEERREIEAFEAEERRIAELVSKNEVGEEEDEEEEEEEKKKLKGEEQRKSSRTQGGEKEQERFHLLHEGETTSQSEWSEDDDGLASEPLLASNAPATDVLHFGNVILGAMSDLNSLYNDGGHFDDDTSISSRASSRMFDSDALLGYESAAMCDSEYDNYRPSGMISDEEPIADVRINYFDELNLQSIRSMSENITRNFGQPRSETEPDSDA</sequence>
<feature type="compositionally biased region" description="Basic and acidic residues" evidence="17">
    <location>
        <begin position="1806"/>
        <end position="1835"/>
    </location>
</feature>
<proteinExistence type="inferred from homology"/>
<dbReference type="EMBL" id="LR899520">
    <property type="protein sequence ID" value="CAD7240010.1"/>
    <property type="molecule type" value="Genomic_DNA"/>
</dbReference>
<evidence type="ECO:0000313" key="20">
    <source>
        <dbReference type="EMBL" id="CAD7240010.1"/>
    </source>
</evidence>
<feature type="compositionally biased region" description="Basic and acidic residues" evidence="17">
    <location>
        <begin position="1704"/>
        <end position="1726"/>
    </location>
</feature>
<feature type="compositionally biased region" description="Basic and acidic residues" evidence="17">
    <location>
        <begin position="1382"/>
        <end position="1392"/>
    </location>
</feature>
<feature type="compositionally biased region" description="Low complexity" evidence="17">
    <location>
        <begin position="1439"/>
        <end position="1448"/>
    </location>
</feature>
<keyword evidence="5 18" id="KW-0812">Transmembrane</keyword>
<dbReference type="GO" id="GO:0004016">
    <property type="term" value="F:adenylate cyclase activity"/>
    <property type="evidence" value="ECO:0007669"/>
    <property type="project" value="UniProtKB-EC"/>
</dbReference>
<evidence type="ECO:0000256" key="10">
    <source>
        <dbReference type="ARBA" id="ARBA00022842"/>
    </source>
</evidence>
<keyword evidence="11 18" id="KW-1133">Transmembrane helix</keyword>
<feature type="transmembrane region" description="Helical" evidence="18">
    <location>
        <begin position="826"/>
        <end position="846"/>
    </location>
</feature>
<dbReference type="Gene3D" id="3.30.70.1230">
    <property type="entry name" value="Nucleotide cyclase"/>
    <property type="match status" value="2"/>
</dbReference>
<name>A0A7R8X3U8_9CRUS</name>
<comment type="catalytic activity">
    <reaction evidence="1">
        <text>ATP = 3',5'-cyclic AMP + diphosphate</text>
        <dbReference type="Rhea" id="RHEA:15389"/>
        <dbReference type="ChEBI" id="CHEBI:30616"/>
        <dbReference type="ChEBI" id="CHEBI:33019"/>
        <dbReference type="ChEBI" id="CHEBI:58165"/>
        <dbReference type="EC" id="4.6.1.1"/>
    </reaction>
</comment>
<keyword evidence="8" id="KW-0547">Nucleotide-binding</keyword>
<reference evidence="20" key="1">
    <citation type="submission" date="2020-11" db="EMBL/GenBank/DDBJ databases">
        <authorList>
            <person name="Tran Van P."/>
        </authorList>
    </citation>
    <scope>NUCLEOTIDE SEQUENCE</scope>
</reference>
<evidence type="ECO:0000256" key="1">
    <source>
        <dbReference type="ARBA" id="ARBA00001593"/>
    </source>
</evidence>
<dbReference type="GO" id="GO:0035556">
    <property type="term" value="P:intracellular signal transduction"/>
    <property type="evidence" value="ECO:0007669"/>
    <property type="project" value="InterPro"/>
</dbReference>
<feature type="region of interest" description="Disordered" evidence="17">
    <location>
        <begin position="1677"/>
        <end position="1767"/>
    </location>
</feature>
<evidence type="ECO:0000256" key="2">
    <source>
        <dbReference type="ARBA" id="ARBA00001946"/>
    </source>
</evidence>
<dbReference type="InterPro" id="IPR029787">
    <property type="entry name" value="Nucleotide_cyclase"/>
</dbReference>
<dbReference type="Pfam" id="PF00211">
    <property type="entry name" value="Guanylate_cyc"/>
    <property type="match status" value="2"/>
</dbReference>
<dbReference type="PROSITE" id="PS50125">
    <property type="entry name" value="GUANYLATE_CYCLASE_2"/>
    <property type="match status" value="2"/>
</dbReference>
<dbReference type="PROSITE" id="PS00452">
    <property type="entry name" value="GUANYLATE_CYCLASE_1"/>
    <property type="match status" value="2"/>
</dbReference>
<dbReference type="GO" id="GO:0005886">
    <property type="term" value="C:plasma membrane"/>
    <property type="evidence" value="ECO:0007669"/>
    <property type="project" value="InterPro"/>
</dbReference>
<dbReference type="InterPro" id="IPR009398">
    <property type="entry name" value="Adcy_conserved_dom"/>
</dbReference>
<feature type="compositionally biased region" description="Acidic residues" evidence="17">
    <location>
        <begin position="1640"/>
        <end position="1652"/>
    </location>
</feature>
<feature type="transmembrane region" description="Helical" evidence="18">
    <location>
        <begin position="681"/>
        <end position="704"/>
    </location>
</feature>
<feature type="compositionally biased region" description="Basic residues" evidence="17">
    <location>
        <begin position="1197"/>
        <end position="1206"/>
    </location>
</feature>
<feature type="compositionally biased region" description="Basic and acidic residues" evidence="17">
    <location>
        <begin position="1855"/>
        <end position="1887"/>
    </location>
</feature>
<feature type="compositionally biased region" description="Basic and acidic residues" evidence="17">
    <location>
        <begin position="1533"/>
        <end position="1542"/>
    </location>
</feature>
<dbReference type="GO" id="GO:0006171">
    <property type="term" value="P:cAMP biosynthetic process"/>
    <property type="evidence" value="ECO:0007669"/>
    <property type="project" value="UniProtKB-KW"/>
</dbReference>
<dbReference type="Pfam" id="PF16214">
    <property type="entry name" value="AC_N"/>
    <property type="match status" value="1"/>
</dbReference>
<dbReference type="PANTHER" id="PTHR45627">
    <property type="entry name" value="ADENYLATE CYCLASE TYPE 1"/>
    <property type="match status" value="1"/>
</dbReference>
<dbReference type="InterPro" id="IPR018297">
    <property type="entry name" value="A/G_cyclase_CS"/>
</dbReference>
<dbReference type="InterPro" id="IPR032628">
    <property type="entry name" value="AC_N"/>
</dbReference>
<keyword evidence="9" id="KW-0067">ATP-binding</keyword>
<feature type="transmembrane region" description="Helical" evidence="18">
    <location>
        <begin position="104"/>
        <end position="125"/>
    </location>
</feature>
<dbReference type="FunFam" id="3.30.70.1230:FF:000001">
    <property type="entry name" value="Adenylate cyclase"/>
    <property type="match status" value="1"/>
</dbReference>
<dbReference type="SMART" id="SM00044">
    <property type="entry name" value="CYCc"/>
    <property type="match status" value="2"/>
</dbReference>
<evidence type="ECO:0000256" key="16">
    <source>
        <dbReference type="RuleBase" id="RU000405"/>
    </source>
</evidence>
<feature type="compositionally biased region" description="Pro residues" evidence="17">
    <location>
        <begin position="1282"/>
        <end position="1305"/>
    </location>
</feature>
<keyword evidence="15 16" id="KW-0456">Lyase</keyword>
<feature type="compositionally biased region" description="Acidic residues" evidence="17">
    <location>
        <begin position="1844"/>
        <end position="1854"/>
    </location>
</feature>
<feature type="region of interest" description="Disordered" evidence="17">
    <location>
        <begin position="1274"/>
        <end position="1308"/>
    </location>
</feature>
<evidence type="ECO:0000256" key="15">
    <source>
        <dbReference type="ARBA" id="ARBA00023239"/>
    </source>
</evidence>
<keyword evidence="10" id="KW-0460">Magnesium</keyword>
<feature type="region of interest" description="Disordered" evidence="17">
    <location>
        <begin position="1370"/>
        <end position="1421"/>
    </location>
</feature>
<evidence type="ECO:0000256" key="13">
    <source>
        <dbReference type="ARBA" id="ARBA00023136"/>
    </source>
</evidence>
<feature type="compositionally biased region" description="Polar residues" evidence="17">
    <location>
        <begin position="1370"/>
        <end position="1381"/>
    </location>
</feature>
<evidence type="ECO:0000256" key="5">
    <source>
        <dbReference type="ARBA" id="ARBA00022692"/>
    </source>
</evidence>
<evidence type="ECO:0000256" key="12">
    <source>
        <dbReference type="ARBA" id="ARBA00022998"/>
    </source>
</evidence>
<feature type="domain" description="Guanylate cyclase" evidence="19">
    <location>
        <begin position="946"/>
        <end position="1090"/>
    </location>
</feature>
<keyword evidence="14" id="KW-0325">Glycoprotein</keyword>
<feature type="compositionally biased region" description="Low complexity" evidence="17">
    <location>
        <begin position="1461"/>
        <end position="1473"/>
    </location>
</feature>
<comment type="cofactor">
    <cofactor evidence="2">
        <name>Mg(2+)</name>
        <dbReference type="ChEBI" id="CHEBI:18420"/>
    </cofactor>
</comment>
<dbReference type="OrthoDB" id="2107370at2759"/>
<feature type="region of interest" description="Disordered" evidence="17">
    <location>
        <begin position="1438"/>
        <end position="1628"/>
    </location>
</feature>
<dbReference type="GO" id="GO:0007189">
    <property type="term" value="P:adenylate cyclase-activating G protein-coupled receptor signaling pathway"/>
    <property type="evidence" value="ECO:0007669"/>
    <property type="project" value="TreeGrafter"/>
</dbReference>
<evidence type="ECO:0000256" key="14">
    <source>
        <dbReference type="ARBA" id="ARBA00023180"/>
    </source>
</evidence>
<dbReference type="CDD" id="cd07302">
    <property type="entry name" value="CHD"/>
    <property type="match status" value="2"/>
</dbReference>
<dbReference type="SUPFAM" id="SSF55073">
    <property type="entry name" value="Nucleotide cyclase"/>
    <property type="match status" value="2"/>
</dbReference>
<accession>A0A7R8X3U8</accession>
<dbReference type="GO" id="GO:0046872">
    <property type="term" value="F:metal ion binding"/>
    <property type="evidence" value="ECO:0007669"/>
    <property type="project" value="UniProtKB-KW"/>
</dbReference>
<keyword evidence="12" id="KW-0115">cAMP biosynthesis</keyword>
<comment type="subcellular location">
    <subcellularLocation>
        <location evidence="3">Membrane</location>
        <topology evidence="3">Multi-pass membrane protein</topology>
    </subcellularLocation>
</comment>
<feature type="transmembrane region" description="Helical" evidence="18">
    <location>
        <begin position="745"/>
        <end position="763"/>
    </location>
</feature>
<keyword evidence="7" id="KW-0677">Repeat</keyword>
<comment type="similarity">
    <text evidence="16">Belongs to the adenylyl cyclase class-4/guanylyl cyclase family.</text>
</comment>
<dbReference type="PANTHER" id="PTHR45627:SF26">
    <property type="entry name" value="ADENYLATE CYCLASE TYPE 1"/>
    <property type="match status" value="1"/>
</dbReference>
<feature type="compositionally biased region" description="Polar residues" evidence="17">
    <location>
        <begin position="1602"/>
        <end position="1618"/>
    </location>
</feature>
<feature type="transmembrane region" description="Helical" evidence="18">
    <location>
        <begin position="858"/>
        <end position="877"/>
    </location>
</feature>
<evidence type="ECO:0000313" key="21">
    <source>
        <dbReference type="Proteomes" id="UP000677054"/>
    </source>
</evidence>
<feature type="transmembrane region" description="Helical" evidence="18">
    <location>
        <begin position="137"/>
        <end position="156"/>
    </location>
</feature>
<evidence type="ECO:0000256" key="8">
    <source>
        <dbReference type="ARBA" id="ARBA00022741"/>
    </source>
</evidence>
<evidence type="ECO:0000256" key="17">
    <source>
        <dbReference type="SAM" id="MobiDB-lite"/>
    </source>
</evidence>
<feature type="compositionally biased region" description="Polar residues" evidence="17">
    <location>
        <begin position="1678"/>
        <end position="1703"/>
    </location>
</feature>
<keyword evidence="6" id="KW-0479">Metal-binding</keyword>
<protein>
    <recommendedName>
        <fullName evidence="4">adenylate cyclase</fullName>
        <ecNumber evidence="4">4.6.1.1</ecNumber>
    </recommendedName>
</protein>
<feature type="transmembrane region" description="Helical" evidence="18">
    <location>
        <begin position="46"/>
        <end position="69"/>
    </location>
</feature>
<dbReference type="EC" id="4.6.1.1" evidence="4"/>